<dbReference type="InterPro" id="IPR050074">
    <property type="entry name" value="DHO_dehydrogenase"/>
</dbReference>
<evidence type="ECO:0000256" key="1">
    <source>
        <dbReference type="ARBA" id="ARBA00004496"/>
    </source>
</evidence>
<keyword evidence="10" id="KW-0520">NAD</keyword>
<feature type="binding site" evidence="11">
    <location>
        <position position="166"/>
    </location>
    <ligand>
        <name>FMN</name>
        <dbReference type="ChEBI" id="CHEBI:58210"/>
    </ligand>
</feature>
<dbReference type="NCBIfam" id="NF005574">
    <property type="entry name" value="PRK07259.1"/>
    <property type="match status" value="1"/>
</dbReference>
<name>A0A5Q4VFX3_9BACT</name>
<comment type="cofactor">
    <cofactor evidence="11">
        <name>FMN</name>
        <dbReference type="ChEBI" id="CHEBI:58210"/>
    </cofactor>
    <text evidence="11">Binds 1 FMN per subunit.</text>
</comment>
<reference evidence="13 14" key="1">
    <citation type="submission" date="2019-06" db="EMBL/GenBank/DDBJ databases">
        <title>Desulfobotulus mexicanus sp. nov., a novel sulfate-reducing bacterium isolated from the sediment of an alkaline crater lake in Mexico.</title>
        <authorList>
            <person name="Hirschler-Rea A."/>
        </authorList>
    </citation>
    <scope>NUCLEOTIDE SEQUENCE [LARGE SCALE GENOMIC DNA]</scope>
    <source>
        <strain evidence="13 14">PAR22N</strain>
    </source>
</reference>
<evidence type="ECO:0000256" key="2">
    <source>
        <dbReference type="ARBA" id="ARBA00004725"/>
    </source>
</evidence>
<sequence length="305" mass="31751">MLPDLCVNIAGLKLKNPVLTASGTFGYGLEYAEATNLSRIGAIIVKGLSLEPSAGNPEPRVVETASGLLNAVGLENIGAEAFLKNKLPLLKTHGTPVIANLYGKSEEDYRKLALRLEREPDIAALELNISCPNVKAGGLAFGTDPDAAARLTESVRKVSSKPLIVKLSPNVTDIKVIARSVEGAGADALSLINTLTGMGIDIKTRKPKLANITGGLSGPAIKPVALRMVWETSACVSIPVIGLGGIMNAEDAVEFFLAGASAVAVGTGNFINPKVTSEIVGGLKVYMIKNNFSSIADLKKGLILP</sequence>
<keyword evidence="5 11" id="KW-0963">Cytoplasm</keyword>
<dbReference type="OrthoDB" id="9802377at2"/>
<keyword evidence="9 11" id="KW-0560">Oxidoreductase</keyword>
<evidence type="ECO:0000256" key="8">
    <source>
        <dbReference type="ARBA" id="ARBA00022975"/>
    </source>
</evidence>
<feature type="binding site" evidence="11">
    <location>
        <position position="22"/>
    </location>
    <ligand>
        <name>FMN</name>
        <dbReference type="ChEBI" id="CHEBI:58210"/>
    </ligand>
</feature>
<feature type="binding site" evidence="11">
    <location>
        <position position="128"/>
    </location>
    <ligand>
        <name>FMN</name>
        <dbReference type="ChEBI" id="CHEBI:58210"/>
    </ligand>
</feature>
<dbReference type="InterPro" id="IPR005720">
    <property type="entry name" value="Dihydroorotate_DH_cat"/>
</dbReference>
<dbReference type="InterPro" id="IPR024920">
    <property type="entry name" value="Dihydroorotate_DH_1"/>
</dbReference>
<comment type="subunit">
    <text evidence="4">Heterotetramer of 2 PyrK and 2 PyrD type B subunits.</text>
</comment>
<evidence type="ECO:0000256" key="5">
    <source>
        <dbReference type="ARBA" id="ARBA00022490"/>
    </source>
</evidence>
<protein>
    <recommendedName>
        <fullName evidence="11">Dihydroorotate dehydrogenase</fullName>
        <shortName evidence="11">DHOD</shortName>
        <shortName evidence="11">DHODase</shortName>
        <shortName evidence="11">DHOdehase</shortName>
        <ecNumber evidence="11">1.3.-.-</ecNumber>
    </recommendedName>
</protein>
<dbReference type="AlphaFoldDB" id="A0A5Q4VFX3"/>
<feature type="binding site" evidence="11">
    <location>
        <position position="192"/>
    </location>
    <ligand>
        <name>FMN</name>
        <dbReference type="ChEBI" id="CHEBI:58210"/>
    </ligand>
</feature>
<feature type="binding site" evidence="11">
    <location>
        <begin position="244"/>
        <end position="245"/>
    </location>
    <ligand>
        <name>FMN</name>
        <dbReference type="ChEBI" id="CHEBI:58210"/>
    </ligand>
</feature>
<dbReference type="InterPro" id="IPR001295">
    <property type="entry name" value="Dihydroorotate_DH_CS"/>
</dbReference>
<feature type="binding site" evidence="11">
    <location>
        <position position="128"/>
    </location>
    <ligand>
        <name>substrate</name>
    </ligand>
</feature>
<feature type="binding site" evidence="11">
    <location>
        <begin position="46"/>
        <end position="47"/>
    </location>
    <ligand>
        <name>FMN</name>
        <dbReference type="ChEBI" id="CHEBI:58210"/>
    </ligand>
</feature>
<evidence type="ECO:0000256" key="6">
    <source>
        <dbReference type="ARBA" id="ARBA00022630"/>
    </source>
</evidence>
<evidence type="ECO:0000256" key="11">
    <source>
        <dbReference type="HAMAP-Rule" id="MF_00224"/>
    </source>
</evidence>
<evidence type="ECO:0000256" key="7">
    <source>
        <dbReference type="ARBA" id="ARBA00022643"/>
    </source>
</evidence>
<accession>A0A5Q4VFX3</accession>
<keyword evidence="14" id="KW-1185">Reference proteome</keyword>
<dbReference type="Pfam" id="PF01180">
    <property type="entry name" value="DHO_dh"/>
    <property type="match status" value="1"/>
</dbReference>
<feature type="binding site" evidence="11">
    <location>
        <begin position="70"/>
        <end position="74"/>
    </location>
    <ligand>
        <name>substrate</name>
    </ligand>
</feature>
<evidence type="ECO:0000256" key="4">
    <source>
        <dbReference type="ARBA" id="ARBA00011669"/>
    </source>
</evidence>
<feature type="binding site" evidence="11">
    <location>
        <begin position="193"/>
        <end position="194"/>
    </location>
    <ligand>
        <name>substrate</name>
    </ligand>
</feature>
<dbReference type="PANTHER" id="PTHR48109">
    <property type="entry name" value="DIHYDROOROTATE DEHYDROGENASE (QUINONE), MITOCHONDRIAL-RELATED"/>
    <property type="match status" value="1"/>
</dbReference>
<dbReference type="InterPro" id="IPR012135">
    <property type="entry name" value="Dihydroorotate_DH_1_2"/>
</dbReference>
<keyword evidence="6 11" id="KW-0285">Flavoprotein</keyword>
<dbReference type="EC" id="1.3.-.-" evidence="11"/>
<comment type="pathway">
    <text evidence="2 11">Pyrimidine metabolism; UMP biosynthesis via de novo pathway.</text>
</comment>
<dbReference type="GO" id="GO:0006207">
    <property type="term" value="P:'de novo' pyrimidine nucleobase biosynthetic process"/>
    <property type="evidence" value="ECO:0007669"/>
    <property type="project" value="InterPro"/>
</dbReference>
<dbReference type="InterPro" id="IPR033888">
    <property type="entry name" value="DHOD_1B"/>
</dbReference>
<feature type="binding site" evidence="11">
    <location>
        <position position="100"/>
    </location>
    <ligand>
        <name>FMN</name>
        <dbReference type="ChEBI" id="CHEBI:58210"/>
    </ligand>
</feature>
<dbReference type="Gene3D" id="3.20.20.70">
    <property type="entry name" value="Aldolase class I"/>
    <property type="match status" value="1"/>
</dbReference>
<comment type="subcellular location">
    <subcellularLocation>
        <location evidence="1 11">Cytoplasm</location>
    </subcellularLocation>
</comment>
<evidence type="ECO:0000259" key="12">
    <source>
        <dbReference type="Pfam" id="PF01180"/>
    </source>
</evidence>
<comment type="catalytic activity">
    <reaction evidence="11">
        <text>(S)-dihydroorotate + A = orotate + AH2</text>
        <dbReference type="Rhea" id="RHEA:18073"/>
        <dbReference type="ChEBI" id="CHEBI:13193"/>
        <dbReference type="ChEBI" id="CHEBI:17499"/>
        <dbReference type="ChEBI" id="CHEBI:30839"/>
        <dbReference type="ChEBI" id="CHEBI:30864"/>
    </reaction>
</comment>
<dbReference type="CDD" id="cd04740">
    <property type="entry name" value="DHOD_1B_like"/>
    <property type="match status" value="1"/>
</dbReference>
<evidence type="ECO:0000256" key="10">
    <source>
        <dbReference type="ARBA" id="ARBA00023027"/>
    </source>
</evidence>
<dbReference type="SUPFAM" id="SSF51395">
    <property type="entry name" value="FMN-linked oxidoreductases"/>
    <property type="match status" value="1"/>
</dbReference>
<comment type="similarity">
    <text evidence="3 11">Belongs to the dihydroorotate dehydrogenase family. Type 1 subfamily.</text>
</comment>
<feature type="domain" description="Dihydroorotate dehydrogenase catalytic" evidence="12">
    <location>
        <begin position="5"/>
        <end position="286"/>
    </location>
</feature>
<organism evidence="13 14">
    <name type="scientific">Desulfobotulus mexicanus</name>
    <dbReference type="NCBI Taxonomy" id="2586642"/>
    <lineage>
        <taxon>Bacteria</taxon>
        <taxon>Pseudomonadati</taxon>
        <taxon>Thermodesulfobacteriota</taxon>
        <taxon>Desulfobacteria</taxon>
        <taxon>Desulfobacterales</taxon>
        <taxon>Desulfobacteraceae</taxon>
        <taxon>Desulfobotulus</taxon>
    </lineage>
</organism>
<comment type="function">
    <text evidence="11">Catalyzes the conversion of dihydroorotate to orotate.</text>
</comment>
<dbReference type="EMBL" id="VDMB01000002">
    <property type="protein sequence ID" value="TYT75863.1"/>
    <property type="molecule type" value="Genomic_DNA"/>
</dbReference>
<proteinExistence type="inferred from homology"/>
<comment type="caution">
    <text evidence="13">The sequence shown here is derived from an EMBL/GenBank/DDBJ whole genome shotgun (WGS) entry which is preliminary data.</text>
</comment>
<dbReference type="PROSITE" id="PS00912">
    <property type="entry name" value="DHODEHASE_2"/>
    <property type="match status" value="1"/>
</dbReference>
<dbReference type="Proteomes" id="UP000321899">
    <property type="component" value="Unassembled WGS sequence"/>
</dbReference>
<feature type="binding site" evidence="11">
    <location>
        <position position="218"/>
    </location>
    <ligand>
        <name>FMN</name>
        <dbReference type="ChEBI" id="CHEBI:58210"/>
    </ligand>
</feature>
<feature type="active site" description="Nucleophile" evidence="11">
    <location>
        <position position="131"/>
    </location>
</feature>
<feature type="binding site" evidence="11">
    <location>
        <position position="46"/>
    </location>
    <ligand>
        <name>substrate</name>
    </ligand>
</feature>
<dbReference type="PIRSF" id="PIRSF000164">
    <property type="entry name" value="DHO_oxidase"/>
    <property type="match status" value="1"/>
</dbReference>
<evidence type="ECO:0000256" key="9">
    <source>
        <dbReference type="ARBA" id="ARBA00023002"/>
    </source>
</evidence>
<dbReference type="NCBIfam" id="TIGR01037">
    <property type="entry name" value="pyrD_sub1_fam"/>
    <property type="match status" value="1"/>
</dbReference>
<feature type="binding site" evidence="11">
    <location>
        <begin position="266"/>
        <end position="267"/>
    </location>
    <ligand>
        <name>FMN</name>
        <dbReference type="ChEBI" id="CHEBI:58210"/>
    </ligand>
</feature>
<evidence type="ECO:0000313" key="13">
    <source>
        <dbReference type="EMBL" id="TYT75863.1"/>
    </source>
</evidence>
<dbReference type="GO" id="GO:0004152">
    <property type="term" value="F:dihydroorotate dehydrogenase activity"/>
    <property type="evidence" value="ECO:0007669"/>
    <property type="project" value="UniProtKB-UniRule"/>
</dbReference>
<dbReference type="GO" id="GO:0044205">
    <property type="term" value="P:'de novo' UMP biosynthetic process"/>
    <property type="evidence" value="ECO:0007669"/>
    <property type="project" value="UniProtKB-UniRule"/>
</dbReference>
<gene>
    <name evidence="11" type="primary">pyrD</name>
    <name evidence="13" type="ORF">FIM25_02880</name>
</gene>
<dbReference type="FunFam" id="3.20.20.70:FF:000027">
    <property type="entry name" value="Dihydropyrimidine dehydrogenase [NADP(+)]"/>
    <property type="match status" value="1"/>
</dbReference>
<dbReference type="UniPathway" id="UPA00070"/>
<keyword evidence="7 11" id="KW-0288">FMN</keyword>
<dbReference type="InterPro" id="IPR049622">
    <property type="entry name" value="Dihydroorotate_DH_I"/>
</dbReference>
<keyword evidence="8 11" id="KW-0665">Pyrimidine biosynthesis</keyword>
<dbReference type="InterPro" id="IPR013785">
    <property type="entry name" value="Aldolase_TIM"/>
</dbReference>
<dbReference type="HAMAP" id="MF_00224">
    <property type="entry name" value="DHO_dh_type1"/>
    <property type="match status" value="1"/>
</dbReference>
<evidence type="ECO:0000313" key="14">
    <source>
        <dbReference type="Proteomes" id="UP000321899"/>
    </source>
</evidence>
<evidence type="ECO:0000256" key="3">
    <source>
        <dbReference type="ARBA" id="ARBA00008008"/>
    </source>
</evidence>
<dbReference type="GO" id="GO:0005737">
    <property type="term" value="C:cytoplasm"/>
    <property type="evidence" value="ECO:0007669"/>
    <property type="project" value="UniProtKB-SubCell"/>
</dbReference>
<dbReference type="PANTHER" id="PTHR48109:SF1">
    <property type="entry name" value="DIHYDROOROTATE DEHYDROGENASE (FUMARATE)"/>
    <property type="match status" value="1"/>
</dbReference>
<dbReference type="RefSeq" id="WP_139446094.1">
    <property type="nucleotide sequence ID" value="NZ_VDMB01000002.1"/>
</dbReference>